<dbReference type="SMART" id="SM00432">
    <property type="entry name" value="MADS"/>
    <property type="match status" value="1"/>
</dbReference>
<dbReference type="Gene3D" id="3.40.1810.10">
    <property type="entry name" value="Transcription factor, MADS-box"/>
    <property type="match status" value="1"/>
</dbReference>
<dbReference type="SUPFAM" id="SSF55455">
    <property type="entry name" value="SRF-like"/>
    <property type="match status" value="1"/>
</dbReference>
<dbReference type="GO" id="GO:0003677">
    <property type="term" value="F:DNA binding"/>
    <property type="evidence" value="ECO:0007669"/>
    <property type="project" value="UniProtKB-KW"/>
</dbReference>
<dbReference type="GO" id="GO:0046983">
    <property type="term" value="F:protein dimerization activity"/>
    <property type="evidence" value="ECO:0007669"/>
    <property type="project" value="InterPro"/>
</dbReference>
<keyword evidence="5" id="KW-0539">Nucleus</keyword>
<evidence type="ECO:0000259" key="7">
    <source>
        <dbReference type="PROSITE" id="PS50066"/>
    </source>
</evidence>
<dbReference type="Pfam" id="PF00319">
    <property type="entry name" value="SRF-TF"/>
    <property type="match status" value="1"/>
</dbReference>
<keyword evidence="3" id="KW-0238">DNA-binding</keyword>
<dbReference type="InterPro" id="IPR002100">
    <property type="entry name" value="TF_MADSbox"/>
</dbReference>
<evidence type="ECO:0000256" key="1">
    <source>
        <dbReference type="ARBA" id="ARBA00004123"/>
    </source>
</evidence>
<keyword evidence="2" id="KW-0805">Transcription regulation</keyword>
<evidence type="ECO:0000313" key="8">
    <source>
        <dbReference type="EMBL" id="VVB08143.1"/>
    </source>
</evidence>
<evidence type="ECO:0000256" key="3">
    <source>
        <dbReference type="ARBA" id="ARBA00023125"/>
    </source>
</evidence>
<comment type="caution">
    <text evidence="8">The sequence shown here is derived from an EMBL/GenBank/DDBJ whole genome shotgun (WGS) entry which is preliminary data.</text>
</comment>
<comment type="subcellular location">
    <subcellularLocation>
        <location evidence="1">Nucleus</location>
    </subcellularLocation>
</comment>
<dbReference type="Proteomes" id="UP000489600">
    <property type="component" value="Unassembled WGS sequence"/>
</dbReference>
<evidence type="ECO:0000313" key="9">
    <source>
        <dbReference type="Proteomes" id="UP000489600"/>
    </source>
</evidence>
<dbReference type="OrthoDB" id="1898716at2759"/>
<sequence>MGRKKFELKYIENSIARHISFSKRRAGIFQKADALAKLCNVEVAVLINSLAGQPNIFGYPCFEGVVKRLQNPNARKRSSSSSVKQARILKSQAKLDRLTEELKLQKQRENVLKKAQKERLENYDMKEIIHLKLEDLMTFKKMLEDHRNNLKRKRAELEASSSLLMLSKSQKNKKRKMVSLEKFY</sequence>
<dbReference type="EMBL" id="CABITT030000006">
    <property type="protein sequence ID" value="VVB08143.1"/>
    <property type="molecule type" value="Genomic_DNA"/>
</dbReference>
<protein>
    <recommendedName>
        <fullName evidence="7">MADS-box domain-containing protein</fullName>
    </recommendedName>
</protein>
<keyword evidence="4" id="KW-0804">Transcription</keyword>
<dbReference type="PRINTS" id="PR00404">
    <property type="entry name" value="MADSDOMAIN"/>
</dbReference>
<proteinExistence type="predicted"/>
<dbReference type="InterPro" id="IPR036879">
    <property type="entry name" value="TF_MADSbox_sf"/>
</dbReference>
<feature type="coiled-coil region" evidence="6">
    <location>
        <begin position="88"/>
        <end position="163"/>
    </location>
</feature>
<name>A0A565C3C1_9BRAS</name>
<feature type="domain" description="MADS-box" evidence="7">
    <location>
        <begin position="1"/>
        <end position="61"/>
    </location>
</feature>
<evidence type="ECO:0000256" key="5">
    <source>
        <dbReference type="ARBA" id="ARBA00023242"/>
    </source>
</evidence>
<dbReference type="AlphaFoldDB" id="A0A565C3C1"/>
<evidence type="ECO:0000256" key="2">
    <source>
        <dbReference type="ARBA" id="ARBA00023015"/>
    </source>
</evidence>
<reference evidence="8" key="1">
    <citation type="submission" date="2019-07" db="EMBL/GenBank/DDBJ databases">
        <authorList>
            <person name="Dittberner H."/>
        </authorList>
    </citation>
    <scope>NUCLEOTIDE SEQUENCE [LARGE SCALE GENOMIC DNA]</scope>
</reference>
<dbReference type="PANTHER" id="PTHR48019">
    <property type="entry name" value="SERUM RESPONSE FACTOR HOMOLOG"/>
    <property type="match status" value="1"/>
</dbReference>
<evidence type="ECO:0000256" key="4">
    <source>
        <dbReference type="ARBA" id="ARBA00023163"/>
    </source>
</evidence>
<organism evidence="8 9">
    <name type="scientific">Arabis nemorensis</name>
    <dbReference type="NCBI Taxonomy" id="586526"/>
    <lineage>
        <taxon>Eukaryota</taxon>
        <taxon>Viridiplantae</taxon>
        <taxon>Streptophyta</taxon>
        <taxon>Embryophyta</taxon>
        <taxon>Tracheophyta</taxon>
        <taxon>Spermatophyta</taxon>
        <taxon>Magnoliopsida</taxon>
        <taxon>eudicotyledons</taxon>
        <taxon>Gunneridae</taxon>
        <taxon>Pentapetalae</taxon>
        <taxon>rosids</taxon>
        <taxon>malvids</taxon>
        <taxon>Brassicales</taxon>
        <taxon>Brassicaceae</taxon>
        <taxon>Arabideae</taxon>
        <taxon>Arabis</taxon>
    </lineage>
</organism>
<keyword evidence="9" id="KW-1185">Reference proteome</keyword>
<accession>A0A565C3C1</accession>
<keyword evidence="6" id="KW-0175">Coiled coil</keyword>
<gene>
    <name evidence="8" type="ORF">ANE_LOCUS18587</name>
</gene>
<dbReference type="InterPro" id="IPR050142">
    <property type="entry name" value="MADS-box/MEF2_TF"/>
</dbReference>
<evidence type="ECO:0000256" key="6">
    <source>
        <dbReference type="SAM" id="Coils"/>
    </source>
</evidence>
<dbReference type="GO" id="GO:0005634">
    <property type="term" value="C:nucleus"/>
    <property type="evidence" value="ECO:0007669"/>
    <property type="project" value="UniProtKB-SubCell"/>
</dbReference>
<dbReference type="PROSITE" id="PS50066">
    <property type="entry name" value="MADS_BOX_2"/>
    <property type="match status" value="1"/>
</dbReference>